<dbReference type="Gene3D" id="1.10.3170.10">
    <property type="entry name" value="Recbcd, chain B, domain 2"/>
    <property type="match status" value="1"/>
</dbReference>
<evidence type="ECO:0000256" key="15">
    <source>
        <dbReference type="ARBA" id="ARBA00048988"/>
    </source>
</evidence>
<keyword evidence="10" id="KW-0238">DNA-binding</keyword>
<keyword evidence="9" id="KW-0460">Magnesium</keyword>
<dbReference type="Pfam" id="PF00580">
    <property type="entry name" value="UvrD-helicase"/>
    <property type="match status" value="1"/>
</dbReference>
<evidence type="ECO:0000256" key="7">
    <source>
        <dbReference type="ARBA" id="ARBA00022839"/>
    </source>
</evidence>
<dbReference type="SUPFAM" id="SSF52980">
    <property type="entry name" value="Restriction endonuclease-like"/>
    <property type="match status" value="1"/>
</dbReference>
<keyword evidence="8 16" id="KW-0067">ATP-binding</keyword>
<name>A0A1H0TLI6_9BACT</name>
<evidence type="ECO:0000256" key="1">
    <source>
        <dbReference type="ARBA" id="ARBA00022722"/>
    </source>
</evidence>
<sequence>MAMKFEVFDAPTLVLSQGIHVVEASAGTGKTYAISMLVLRALVELDIALDQILVVTFTKAATEELKSRIRSRMVEARNLLLASHMEQEQVDDTLLAWAETIADRAQAAARIGEALMNIDRAQIFTIHGFCQRMLSDHALESGQLFDLELLADISQVRNQVVEDFWRKHLYSMEPLACGLITSRLSSPAELLDSVSSAGNSGCAIVPSCRPVADVARSLGSSLAAMVDWWEKNAISLKGCFVLGIEMDHFKKRIYHEFDQWFSGIERFFSGDTTRLPPNLDILTPDKIAAELKATKFRTEAQKEDYLSRWPLPGKVLDSFVEECGELLLAFRVELAADLRREVSSRLIDRGYLGFDDLIFNLAEHLKNEPCGLLQKMLADRFSFALIDEFQDTDSDQYFIFRTLFGNRKHLYLIGDPKQAIYKFRGADINSYFRAKQEATRLLTLHRNYRSHPRLVAAVNHLFVLRTKPFYYEKELLDYQEIDAAQKEDELFLQQGNRSFATMVYRSLPPNDSDKLGRWSAKSARTIIRGYVVAETVALLASRPPLVLGKKDEKTRELGPKDIAILVRTHKEAEEFRNELAMAGVPVVVASRQSVYHSNECREMVLVLQAISHPADITVLKSGLAVSWFGLTGNDLFNLEEDDDALSRWQGRMTEYYSLWQQQGFLTMMGRLLTDEKVFVRLAGKRFAERAIANVHQLLELIQEQETAEKLGARQLVRWLKKMMADQAPDDSAELLLESDEDAVQVVTMHSAKGLEYPVVFCPSLWGGSNFIAGEKYQVSGYDDHGRTVVDLGSDLFEARKNEAVVEQHAEDLRLLYVALTRAKLRCYVMWADVKKHGGRGIDSFDSALGYVLFPDGPCPAKLQREQLDGLAGRQNAVHEVVDPAIEPQRFSQRKMQEKLEPLGLSPRPLFTDWQLSSFSAMAAMSDYEYERLHPVLKDSKSKGGAGIVVADLPAGAGFGNVVHNLLEKFSFSTIYCGEQLDNMAEQCRRQCRSYGVECEVDSVLDLLKTVVSTPLFGNTALGQLEDSTCVKEMEFCFHLGAMVTEQVNKVLAGERTVLPVSRKTMKGYLAGFVDLVCRHRGKYYIIDYKTNYLGDLAGDYDSASLAAAMQSHNYGLQYWIYTLVLHTHLNNIVPQYDYLTHFGGVKYLFVRGMNPAVSGSGVYSTLPDRQTLEALGRVMGGGSDD</sequence>
<keyword evidence="1" id="KW-0540">Nuclease</keyword>
<dbReference type="InterPro" id="IPR011604">
    <property type="entry name" value="PDDEXK-like_dom_sf"/>
</dbReference>
<evidence type="ECO:0000259" key="18">
    <source>
        <dbReference type="PROSITE" id="PS51217"/>
    </source>
</evidence>
<dbReference type="Gene3D" id="1.10.486.10">
    <property type="entry name" value="PCRA, domain 4"/>
    <property type="match status" value="1"/>
</dbReference>
<dbReference type="InterPro" id="IPR011335">
    <property type="entry name" value="Restrct_endonuc-II-like"/>
</dbReference>
<dbReference type="SUPFAM" id="SSF52540">
    <property type="entry name" value="P-loop containing nucleoside triphosphate hydrolases"/>
    <property type="match status" value="1"/>
</dbReference>
<evidence type="ECO:0000256" key="12">
    <source>
        <dbReference type="ARBA" id="ARBA00023235"/>
    </source>
</evidence>
<evidence type="ECO:0000256" key="13">
    <source>
        <dbReference type="ARBA" id="ARBA00034617"/>
    </source>
</evidence>
<dbReference type="InterPro" id="IPR038726">
    <property type="entry name" value="PDDEXK_AddAB-type"/>
</dbReference>
<evidence type="ECO:0000256" key="6">
    <source>
        <dbReference type="ARBA" id="ARBA00022806"/>
    </source>
</evidence>
<evidence type="ECO:0000256" key="9">
    <source>
        <dbReference type="ARBA" id="ARBA00022842"/>
    </source>
</evidence>
<evidence type="ECO:0000259" key="17">
    <source>
        <dbReference type="PROSITE" id="PS51198"/>
    </source>
</evidence>
<keyword evidence="20" id="KW-1185">Reference proteome</keyword>
<keyword evidence="6 16" id="KW-0347">Helicase</keyword>
<organism evidence="19 20">
    <name type="scientific">Desulforhopalus singaporensis</name>
    <dbReference type="NCBI Taxonomy" id="91360"/>
    <lineage>
        <taxon>Bacteria</taxon>
        <taxon>Pseudomonadati</taxon>
        <taxon>Thermodesulfobacteriota</taxon>
        <taxon>Desulfobulbia</taxon>
        <taxon>Desulfobulbales</taxon>
        <taxon>Desulfocapsaceae</taxon>
        <taxon>Desulforhopalus</taxon>
    </lineage>
</organism>
<dbReference type="PANTHER" id="PTHR11070">
    <property type="entry name" value="UVRD / RECB / PCRA DNA HELICASE FAMILY MEMBER"/>
    <property type="match status" value="1"/>
</dbReference>
<dbReference type="GO" id="GO:0009338">
    <property type="term" value="C:exodeoxyribonuclease V complex"/>
    <property type="evidence" value="ECO:0007669"/>
    <property type="project" value="TreeGrafter"/>
</dbReference>
<dbReference type="STRING" id="91360.SAMN05660330_03145"/>
<dbReference type="Pfam" id="PF13361">
    <property type="entry name" value="UvrD_C"/>
    <property type="match status" value="2"/>
</dbReference>
<keyword evidence="7" id="KW-0269">Exonuclease</keyword>
<dbReference type="Pfam" id="PF12705">
    <property type="entry name" value="PDDEXK_1"/>
    <property type="match status" value="1"/>
</dbReference>
<evidence type="ECO:0000256" key="8">
    <source>
        <dbReference type="ARBA" id="ARBA00022840"/>
    </source>
</evidence>
<dbReference type="InterPro" id="IPR014017">
    <property type="entry name" value="DNA_helicase_UvrD-like_C"/>
</dbReference>
<comment type="catalytic activity">
    <reaction evidence="15">
        <text>ATP + H2O = ADP + phosphate + H(+)</text>
        <dbReference type="Rhea" id="RHEA:13065"/>
        <dbReference type="ChEBI" id="CHEBI:15377"/>
        <dbReference type="ChEBI" id="CHEBI:15378"/>
        <dbReference type="ChEBI" id="CHEBI:30616"/>
        <dbReference type="ChEBI" id="CHEBI:43474"/>
        <dbReference type="ChEBI" id="CHEBI:456216"/>
        <dbReference type="EC" id="5.6.2.4"/>
    </reaction>
</comment>
<dbReference type="PANTHER" id="PTHR11070:SF23">
    <property type="entry name" value="RECBCD ENZYME SUBUNIT RECB"/>
    <property type="match status" value="1"/>
</dbReference>
<dbReference type="GO" id="GO:0005524">
    <property type="term" value="F:ATP binding"/>
    <property type="evidence" value="ECO:0007669"/>
    <property type="project" value="UniProtKB-UniRule"/>
</dbReference>
<dbReference type="GO" id="GO:0005829">
    <property type="term" value="C:cytosol"/>
    <property type="evidence" value="ECO:0007669"/>
    <property type="project" value="TreeGrafter"/>
</dbReference>
<dbReference type="GO" id="GO:0016887">
    <property type="term" value="F:ATP hydrolysis activity"/>
    <property type="evidence" value="ECO:0007669"/>
    <property type="project" value="RHEA"/>
</dbReference>
<dbReference type="Gene3D" id="3.90.320.10">
    <property type="match status" value="1"/>
</dbReference>
<dbReference type="GO" id="GO:0008854">
    <property type="term" value="F:exodeoxyribonuclease V activity"/>
    <property type="evidence" value="ECO:0007669"/>
    <property type="project" value="InterPro"/>
</dbReference>
<dbReference type="NCBIfam" id="TIGR00609">
    <property type="entry name" value="recB"/>
    <property type="match status" value="1"/>
</dbReference>
<gene>
    <name evidence="19" type="ORF">SAMN05660330_03145</name>
</gene>
<dbReference type="GO" id="GO:0000725">
    <property type="term" value="P:recombinational repair"/>
    <property type="evidence" value="ECO:0007669"/>
    <property type="project" value="TreeGrafter"/>
</dbReference>
<comment type="catalytic activity">
    <reaction evidence="13">
        <text>Couples ATP hydrolysis with the unwinding of duplex DNA by translocating in the 3'-5' direction.</text>
        <dbReference type="EC" id="5.6.2.4"/>
    </reaction>
</comment>
<dbReference type="EC" id="5.6.2.4" evidence="14"/>
<dbReference type="Gene3D" id="3.40.50.300">
    <property type="entry name" value="P-loop containing nucleotide triphosphate hydrolases"/>
    <property type="match status" value="2"/>
</dbReference>
<evidence type="ECO:0000313" key="19">
    <source>
        <dbReference type="EMBL" id="SDP54894.1"/>
    </source>
</evidence>
<dbReference type="RefSeq" id="WP_176761266.1">
    <property type="nucleotide sequence ID" value="NZ_FNJI01000025.1"/>
</dbReference>
<dbReference type="Proteomes" id="UP000199073">
    <property type="component" value="Unassembled WGS sequence"/>
</dbReference>
<accession>A0A1H0TLI6</accession>
<keyword evidence="11" id="KW-0234">DNA repair</keyword>
<dbReference type="InterPro" id="IPR004586">
    <property type="entry name" value="RecB"/>
</dbReference>
<keyword evidence="4" id="KW-0227">DNA damage</keyword>
<evidence type="ECO:0000256" key="3">
    <source>
        <dbReference type="ARBA" id="ARBA00022741"/>
    </source>
</evidence>
<protein>
    <recommendedName>
        <fullName evidence="14">DNA 3'-5' helicase</fullName>
        <ecNumber evidence="14">5.6.2.4</ecNumber>
    </recommendedName>
</protein>
<evidence type="ECO:0000256" key="2">
    <source>
        <dbReference type="ARBA" id="ARBA00022723"/>
    </source>
</evidence>
<dbReference type="EMBL" id="FNJI01000025">
    <property type="protein sequence ID" value="SDP54894.1"/>
    <property type="molecule type" value="Genomic_DNA"/>
</dbReference>
<evidence type="ECO:0000256" key="11">
    <source>
        <dbReference type="ARBA" id="ARBA00023204"/>
    </source>
</evidence>
<keyword evidence="12" id="KW-0413">Isomerase</keyword>
<dbReference type="GO" id="GO:0046872">
    <property type="term" value="F:metal ion binding"/>
    <property type="evidence" value="ECO:0007669"/>
    <property type="project" value="UniProtKB-KW"/>
</dbReference>
<dbReference type="AlphaFoldDB" id="A0A1H0TLI6"/>
<evidence type="ECO:0000256" key="10">
    <source>
        <dbReference type="ARBA" id="ARBA00023125"/>
    </source>
</evidence>
<evidence type="ECO:0000256" key="4">
    <source>
        <dbReference type="ARBA" id="ARBA00022763"/>
    </source>
</evidence>
<keyword evidence="5 16" id="KW-0378">Hydrolase</keyword>
<reference evidence="19 20" key="1">
    <citation type="submission" date="2016-10" db="EMBL/GenBank/DDBJ databases">
        <authorList>
            <person name="de Groot N.N."/>
        </authorList>
    </citation>
    <scope>NUCLEOTIDE SEQUENCE [LARGE SCALE GENOMIC DNA]</scope>
    <source>
        <strain evidence="19 20">DSM 12130</strain>
    </source>
</reference>
<feature type="domain" description="UvrD-like helicase ATP-binding" evidence="17">
    <location>
        <begin position="3"/>
        <end position="451"/>
    </location>
</feature>
<dbReference type="PROSITE" id="PS51198">
    <property type="entry name" value="UVRD_HELICASE_ATP_BIND"/>
    <property type="match status" value="1"/>
</dbReference>
<evidence type="ECO:0000256" key="14">
    <source>
        <dbReference type="ARBA" id="ARBA00034808"/>
    </source>
</evidence>
<dbReference type="GO" id="GO:0003677">
    <property type="term" value="F:DNA binding"/>
    <property type="evidence" value="ECO:0007669"/>
    <property type="project" value="UniProtKB-KW"/>
</dbReference>
<dbReference type="CDD" id="cd22352">
    <property type="entry name" value="RecB_C-like"/>
    <property type="match status" value="1"/>
</dbReference>
<dbReference type="GO" id="GO:0043138">
    <property type="term" value="F:3'-5' DNA helicase activity"/>
    <property type="evidence" value="ECO:0007669"/>
    <property type="project" value="UniProtKB-EC"/>
</dbReference>
<dbReference type="InterPro" id="IPR027417">
    <property type="entry name" value="P-loop_NTPase"/>
</dbReference>
<keyword evidence="2" id="KW-0479">Metal-binding</keyword>
<dbReference type="InterPro" id="IPR014016">
    <property type="entry name" value="UvrD-like_ATP-bd"/>
</dbReference>
<proteinExistence type="inferred from homology"/>
<evidence type="ECO:0000256" key="16">
    <source>
        <dbReference type="PROSITE-ProRule" id="PRU00560"/>
    </source>
</evidence>
<keyword evidence="3 16" id="KW-0547">Nucleotide-binding</keyword>
<dbReference type="PROSITE" id="PS51217">
    <property type="entry name" value="UVRD_HELICASE_CTER"/>
    <property type="match status" value="1"/>
</dbReference>
<evidence type="ECO:0000256" key="5">
    <source>
        <dbReference type="ARBA" id="ARBA00022801"/>
    </source>
</evidence>
<evidence type="ECO:0000313" key="20">
    <source>
        <dbReference type="Proteomes" id="UP000199073"/>
    </source>
</evidence>
<dbReference type="HAMAP" id="MF_01485">
    <property type="entry name" value="RecB"/>
    <property type="match status" value="1"/>
</dbReference>
<feature type="binding site" evidence="16">
    <location>
        <begin position="24"/>
        <end position="31"/>
    </location>
    <ligand>
        <name>ATP</name>
        <dbReference type="ChEBI" id="CHEBI:30616"/>
    </ligand>
</feature>
<dbReference type="InterPro" id="IPR000212">
    <property type="entry name" value="DNA_helicase_UvrD/REP"/>
</dbReference>
<feature type="domain" description="UvrD-like helicase C-terminal" evidence="18">
    <location>
        <begin position="473"/>
        <end position="753"/>
    </location>
</feature>